<dbReference type="GO" id="GO:0004553">
    <property type="term" value="F:hydrolase activity, hydrolyzing O-glycosyl compounds"/>
    <property type="evidence" value="ECO:0007669"/>
    <property type="project" value="InterPro"/>
</dbReference>
<evidence type="ECO:0000256" key="2">
    <source>
        <dbReference type="ARBA" id="ARBA00022801"/>
    </source>
</evidence>
<dbReference type="InterPro" id="IPR019800">
    <property type="entry name" value="Glyco_hydro_3_AS"/>
</dbReference>
<dbReference type="Pfam" id="PF14310">
    <property type="entry name" value="Fn3-like"/>
    <property type="match status" value="1"/>
</dbReference>
<dbReference type="SUPFAM" id="SSF52279">
    <property type="entry name" value="Beta-D-glucan exohydrolase, C-terminal domain"/>
    <property type="match status" value="1"/>
</dbReference>
<protein>
    <submittedName>
        <fullName evidence="6">Beta-glucosidase</fullName>
    </submittedName>
</protein>
<dbReference type="InterPro" id="IPR013783">
    <property type="entry name" value="Ig-like_fold"/>
</dbReference>
<dbReference type="InterPro" id="IPR050288">
    <property type="entry name" value="Cellulose_deg_GH3"/>
</dbReference>
<evidence type="ECO:0000256" key="1">
    <source>
        <dbReference type="ARBA" id="ARBA00005336"/>
    </source>
</evidence>
<dbReference type="PROSITE" id="PS00775">
    <property type="entry name" value="GLYCOSYL_HYDROL_F3"/>
    <property type="match status" value="1"/>
</dbReference>
<dbReference type="PRINTS" id="PR00133">
    <property type="entry name" value="GLHYDRLASE3"/>
</dbReference>
<dbReference type="InterPro" id="IPR002772">
    <property type="entry name" value="Glyco_hydro_3_C"/>
</dbReference>
<dbReference type="Gene3D" id="2.60.40.10">
    <property type="entry name" value="Immunoglobulins"/>
    <property type="match status" value="1"/>
</dbReference>
<evidence type="ECO:0000313" key="7">
    <source>
        <dbReference type="Proteomes" id="UP000198751"/>
    </source>
</evidence>
<dbReference type="InterPro" id="IPR036962">
    <property type="entry name" value="Glyco_hydro_3_N_sf"/>
</dbReference>
<keyword evidence="4" id="KW-0326">Glycosidase</keyword>
<dbReference type="SUPFAM" id="SSF51445">
    <property type="entry name" value="(Trans)glycosidases"/>
    <property type="match status" value="1"/>
</dbReference>
<dbReference type="InterPro" id="IPR001764">
    <property type="entry name" value="Glyco_hydro_3_N"/>
</dbReference>
<evidence type="ECO:0000256" key="4">
    <source>
        <dbReference type="RuleBase" id="RU361161"/>
    </source>
</evidence>
<dbReference type="Pfam" id="PF01915">
    <property type="entry name" value="Glyco_hydro_3_C"/>
    <property type="match status" value="1"/>
</dbReference>
<dbReference type="OrthoDB" id="3187421at2"/>
<dbReference type="InterPro" id="IPR017853">
    <property type="entry name" value="GH"/>
</dbReference>
<dbReference type="Gene3D" id="3.40.50.1700">
    <property type="entry name" value="Glycoside hydrolase family 3 C-terminal domain"/>
    <property type="match status" value="1"/>
</dbReference>
<proteinExistence type="inferred from homology"/>
<keyword evidence="2 4" id="KW-0378">Hydrolase</keyword>
<dbReference type="GO" id="GO:0005975">
    <property type="term" value="P:carbohydrate metabolic process"/>
    <property type="evidence" value="ECO:0007669"/>
    <property type="project" value="InterPro"/>
</dbReference>
<dbReference type="EMBL" id="LT629779">
    <property type="protein sequence ID" value="SDT61763.1"/>
    <property type="molecule type" value="Genomic_DNA"/>
</dbReference>
<dbReference type="Gene3D" id="3.20.20.300">
    <property type="entry name" value="Glycoside hydrolase, family 3, N-terminal domain"/>
    <property type="match status" value="1"/>
</dbReference>
<reference evidence="7" key="1">
    <citation type="submission" date="2016-10" db="EMBL/GenBank/DDBJ databases">
        <authorList>
            <person name="Varghese N."/>
            <person name="Submissions S."/>
        </authorList>
    </citation>
    <scope>NUCLEOTIDE SEQUENCE [LARGE SCALE GENOMIC DNA]</scope>
    <source>
        <strain evidence="7">IMMIB L-1606</strain>
    </source>
</reference>
<dbReference type="PANTHER" id="PTHR42715:SF10">
    <property type="entry name" value="BETA-GLUCOSIDASE"/>
    <property type="match status" value="1"/>
</dbReference>
<dbReference type="PANTHER" id="PTHR42715">
    <property type="entry name" value="BETA-GLUCOSIDASE"/>
    <property type="match status" value="1"/>
</dbReference>
<evidence type="ECO:0000313" key="6">
    <source>
        <dbReference type="EMBL" id="SDT61763.1"/>
    </source>
</evidence>
<keyword evidence="3" id="KW-0119">Carbohydrate metabolism</keyword>
<dbReference type="Pfam" id="PF00933">
    <property type="entry name" value="Glyco_hydro_3"/>
    <property type="match status" value="1"/>
</dbReference>
<accession>A0A1H2BUC2</accession>
<dbReference type="SMART" id="SM01217">
    <property type="entry name" value="Fn3_like"/>
    <property type="match status" value="1"/>
</dbReference>
<evidence type="ECO:0000256" key="3">
    <source>
        <dbReference type="ARBA" id="ARBA00023277"/>
    </source>
</evidence>
<dbReference type="AlphaFoldDB" id="A0A1H2BUC2"/>
<evidence type="ECO:0000259" key="5">
    <source>
        <dbReference type="SMART" id="SM01217"/>
    </source>
</evidence>
<dbReference type="InterPro" id="IPR026891">
    <property type="entry name" value="Fn3-like"/>
</dbReference>
<comment type="similarity">
    <text evidence="1 4">Belongs to the glycosyl hydrolase 3 family.</text>
</comment>
<organism evidence="6 7">
    <name type="scientific">Pseudarthrobacter equi</name>
    <dbReference type="NCBI Taxonomy" id="728066"/>
    <lineage>
        <taxon>Bacteria</taxon>
        <taxon>Bacillati</taxon>
        <taxon>Actinomycetota</taxon>
        <taxon>Actinomycetes</taxon>
        <taxon>Micrococcales</taxon>
        <taxon>Micrococcaceae</taxon>
        <taxon>Pseudarthrobacter</taxon>
    </lineage>
</organism>
<dbReference type="Gene3D" id="2.60.120.260">
    <property type="entry name" value="Galactose-binding domain-like"/>
    <property type="match status" value="1"/>
</dbReference>
<keyword evidence="7" id="KW-1185">Reference proteome</keyword>
<feature type="domain" description="Fibronectin type III-like" evidence="5">
    <location>
        <begin position="740"/>
        <end position="806"/>
    </location>
</feature>
<dbReference type="InterPro" id="IPR036881">
    <property type="entry name" value="Glyco_hydro_3_C_sf"/>
</dbReference>
<dbReference type="Proteomes" id="UP000198751">
    <property type="component" value="Chromosome I"/>
</dbReference>
<sequence length="817" mass="85687">MTTTSEHADPVPAGTEIVGAELTGGLNGWSTTASAAAGVEEMVLLDGPLGIVSKAMDERDTSLIMPSGTALGATWNPELVREIGQVIGQQGVERGVSAILGPNLNMPRSPLTGRGFEMFSEDPYLTGTLGAAWVEGLQSQGVGSCTKHVVANDTETERRRMNSRVEQATLRETYLLPFEVTVRAANPWMLMMAYNRVNGTHCSQNADLISVLKEEWRYDGVVVSDWYGVDDTVAAANAGLDLEMPGPATYLGGRFAEAVASGTVAPERLGDAVERVTRLADRTGRRTGATLPAPAHVRSREEQLKVLREAAGQSFVLLENKDATLPLDLSRVKTLAVVGPNADKPCFQGGTFATVRPEGQVVTPLDAIREAAGPGVEVLYEPGAAPASALSLTELGSTAPDGTPGVLLEILPAGEADDVLYREIRKSSAFVWFGPVPGLGAGVPGRARITAHVNLSAPARWMVGAGGTGVSSLRVDGQEVLVVPPPAPDDVMGVVARADTREIPVDLPAGTAELVIDMAFQPGRVQAITAVATPEQVTDPLSAAVDLAARADAVVVVIGDQQGSSRESADRTTAALDPSSDWLVDAVAGVAANTIVVVNASRAVLLPWADKVKAVLMAWFPGQEFGPALAGVLTGSTAPAGRLPVSFPGRNEDIPGWGTALDADLTLDYSASEPMGYRHFQTAELQPRYPFGYGLGYTSFELVDAVASASSSVSARQGDGAHGVSVRATVTNTGASRGRDVVQAYLRAPHETDFRLAGFAGTHLAAGESREVDIALEPLCFRRWDSTASAWVVPSGEWEIRTSRNAAAGGILCRIPL</sequence>
<name>A0A1H2BUC2_9MICC</name>
<dbReference type="RefSeq" id="WP_091723520.1">
    <property type="nucleotide sequence ID" value="NZ_LT629779.1"/>
</dbReference>
<gene>
    <name evidence="6" type="ORF">SAMN04489743_3983</name>
</gene>